<comment type="caution">
    <text evidence="3">The sequence shown here is derived from an EMBL/GenBank/DDBJ whole genome shotgun (WGS) entry which is preliminary data.</text>
</comment>
<dbReference type="PANTHER" id="PTHR36490:SF1">
    <property type="entry name" value="STRESS ENHANCED PROTEIN 2, CHLOROPLASTIC"/>
    <property type="match status" value="1"/>
</dbReference>
<feature type="transmembrane region" description="Helical" evidence="2">
    <location>
        <begin position="135"/>
        <end position="152"/>
    </location>
</feature>
<keyword evidence="2" id="KW-1133">Transmembrane helix</keyword>
<dbReference type="Proteomes" id="UP001141806">
    <property type="component" value="Unassembled WGS sequence"/>
</dbReference>
<name>A0A9Q0GW53_9MAGN</name>
<reference evidence="3" key="1">
    <citation type="journal article" date="2023" name="Plant J.">
        <title>The genome of the king protea, Protea cynaroides.</title>
        <authorList>
            <person name="Chang J."/>
            <person name="Duong T.A."/>
            <person name="Schoeman C."/>
            <person name="Ma X."/>
            <person name="Roodt D."/>
            <person name="Barker N."/>
            <person name="Li Z."/>
            <person name="Van de Peer Y."/>
            <person name="Mizrachi E."/>
        </authorList>
    </citation>
    <scope>NUCLEOTIDE SEQUENCE</scope>
    <source>
        <tissue evidence="3">Young leaves</tissue>
    </source>
</reference>
<proteinExistence type="predicted"/>
<feature type="region of interest" description="Disordered" evidence="1">
    <location>
        <begin position="12"/>
        <end position="40"/>
    </location>
</feature>
<dbReference type="PANTHER" id="PTHR36490">
    <property type="entry name" value="STRESS ENHANCED PROTEIN 2, CHLOROPLASTIC"/>
    <property type="match status" value="1"/>
</dbReference>
<sequence>MAARPIYCELQTQKSDTTGRDSPIPKLQLKPTSISDQSPSSSTNIAKIILQPRLCTLRSYASDRTGLIRTRLDDDNVSPFFATLSEYIENSKKTQDLEIISGRLAMMVFAATVTMELVTGNSLFQKMDIQGIEKAAGVCLGAVVCAAVFAWFSNARKSVGQIFSVGCNKFIDSLIDNLVDGLFSETELRDWSDDI</sequence>
<evidence type="ECO:0000313" key="4">
    <source>
        <dbReference type="Proteomes" id="UP001141806"/>
    </source>
</evidence>
<organism evidence="3 4">
    <name type="scientific">Protea cynaroides</name>
    <dbReference type="NCBI Taxonomy" id="273540"/>
    <lineage>
        <taxon>Eukaryota</taxon>
        <taxon>Viridiplantae</taxon>
        <taxon>Streptophyta</taxon>
        <taxon>Embryophyta</taxon>
        <taxon>Tracheophyta</taxon>
        <taxon>Spermatophyta</taxon>
        <taxon>Magnoliopsida</taxon>
        <taxon>Proteales</taxon>
        <taxon>Proteaceae</taxon>
        <taxon>Protea</taxon>
    </lineage>
</organism>
<feature type="transmembrane region" description="Helical" evidence="2">
    <location>
        <begin position="104"/>
        <end position="123"/>
    </location>
</feature>
<dbReference type="AlphaFoldDB" id="A0A9Q0GW53"/>
<keyword evidence="2" id="KW-0812">Transmembrane</keyword>
<evidence type="ECO:0008006" key="5">
    <source>
        <dbReference type="Google" id="ProtNLM"/>
    </source>
</evidence>
<dbReference type="GO" id="GO:0071486">
    <property type="term" value="P:cellular response to high light intensity"/>
    <property type="evidence" value="ECO:0007669"/>
    <property type="project" value="InterPro"/>
</dbReference>
<dbReference type="OrthoDB" id="1937750at2759"/>
<dbReference type="SUPFAM" id="SSF103511">
    <property type="entry name" value="Chlorophyll a-b binding protein"/>
    <property type="match status" value="1"/>
</dbReference>
<evidence type="ECO:0000313" key="3">
    <source>
        <dbReference type="EMBL" id="KAJ4953590.1"/>
    </source>
</evidence>
<keyword evidence="2" id="KW-0472">Membrane</keyword>
<gene>
    <name evidence="3" type="ORF">NE237_030422</name>
</gene>
<dbReference type="EMBL" id="JAMYWD010000012">
    <property type="protein sequence ID" value="KAJ4953590.1"/>
    <property type="molecule type" value="Genomic_DNA"/>
</dbReference>
<keyword evidence="4" id="KW-1185">Reference proteome</keyword>
<protein>
    <recommendedName>
        <fullName evidence="5">Stress enhanced protein 2</fullName>
    </recommendedName>
</protein>
<evidence type="ECO:0000256" key="1">
    <source>
        <dbReference type="SAM" id="MobiDB-lite"/>
    </source>
</evidence>
<dbReference type="InterPro" id="IPR044971">
    <property type="entry name" value="SEP2"/>
</dbReference>
<evidence type="ECO:0000256" key="2">
    <source>
        <dbReference type="SAM" id="Phobius"/>
    </source>
</evidence>
<accession>A0A9Q0GW53</accession>